<sequence length="110" mass="11311">MSPNASTDKQPPRSGQALETDISILASILSKSTASSDAEDIDVAELLSQLETANGIAEGVESRLDGILQHLDGMLHSLESNPKDAASTLTKDIASTAKPSAPPNDSDAPA</sequence>
<evidence type="ECO:0000256" key="1">
    <source>
        <dbReference type="SAM" id="MobiDB-lite"/>
    </source>
</evidence>
<protein>
    <submittedName>
        <fullName evidence="2">Uncharacterized protein</fullName>
    </submittedName>
</protein>
<reference evidence="2" key="1">
    <citation type="submission" date="2022-07" db="EMBL/GenBank/DDBJ databases">
        <title>Genome Sequence of Physisporinus lineatus.</title>
        <authorList>
            <person name="Buettner E."/>
        </authorList>
    </citation>
    <scope>NUCLEOTIDE SEQUENCE</scope>
    <source>
        <strain evidence="2">VT162</strain>
    </source>
</reference>
<name>A0AAD5UTF2_9APHY</name>
<dbReference type="Proteomes" id="UP001212997">
    <property type="component" value="Unassembled WGS sequence"/>
</dbReference>
<dbReference type="EMBL" id="JANAWD010000738">
    <property type="protein sequence ID" value="KAJ3476203.1"/>
    <property type="molecule type" value="Genomic_DNA"/>
</dbReference>
<evidence type="ECO:0000313" key="2">
    <source>
        <dbReference type="EMBL" id="KAJ3476203.1"/>
    </source>
</evidence>
<accession>A0AAD5UTF2</accession>
<evidence type="ECO:0000313" key="3">
    <source>
        <dbReference type="Proteomes" id="UP001212997"/>
    </source>
</evidence>
<feature type="region of interest" description="Disordered" evidence="1">
    <location>
        <begin position="79"/>
        <end position="110"/>
    </location>
</feature>
<comment type="caution">
    <text evidence="2">The sequence shown here is derived from an EMBL/GenBank/DDBJ whole genome shotgun (WGS) entry which is preliminary data.</text>
</comment>
<organism evidence="2 3">
    <name type="scientific">Meripilus lineatus</name>
    <dbReference type="NCBI Taxonomy" id="2056292"/>
    <lineage>
        <taxon>Eukaryota</taxon>
        <taxon>Fungi</taxon>
        <taxon>Dikarya</taxon>
        <taxon>Basidiomycota</taxon>
        <taxon>Agaricomycotina</taxon>
        <taxon>Agaricomycetes</taxon>
        <taxon>Polyporales</taxon>
        <taxon>Meripilaceae</taxon>
        <taxon>Meripilus</taxon>
    </lineage>
</organism>
<feature type="compositionally biased region" description="Low complexity" evidence="1">
    <location>
        <begin position="97"/>
        <end position="110"/>
    </location>
</feature>
<keyword evidence="3" id="KW-1185">Reference proteome</keyword>
<proteinExistence type="predicted"/>
<dbReference type="AlphaFoldDB" id="A0AAD5UTF2"/>
<gene>
    <name evidence="2" type="ORF">NLI96_g11316</name>
</gene>